<protein>
    <recommendedName>
        <fullName evidence="4">Lipoprotein</fullName>
    </recommendedName>
</protein>
<feature type="compositionally biased region" description="Low complexity" evidence="1">
    <location>
        <begin position="32"/>
        <end position="82"/>
    </location>
</feature>
<reference evidence="2 3" key="1">
    <citation type="submission" date="2018-12" db="EMBL/GenBank/DDBJ databases">
        <title>Draft genome sequence of Embleya hyalina NBRC 13850T.</title>
        <authorList>
            <person name="Komaki H."/>
            <person name="Hosoyama A."/>
            <person name="Kimura A."/>
            <person name="Ichikawa N."/>
            <person name="Tamura T."/>
        </authorList>
    </citation>
    <scope>NUCLEOTIDE SEQUENCE [LARGE SCALE GENOMIC DNA]</scope>
    <source>
        <strain evidence="2 3">NBRC 13850</strain>
    </source>
</reference>
<comment type="caution">
    <text evidence="2">The sequence shown here is derived from an EMBL/GenBank/DDBJ whole genome shotgun (WGS) entry which is preliminary data.</text>
</comment>
<dbReference type="Proteomes" id="UP000286931">
    <property type="component" value="Unassembled WGS sequence"/>
</dbReference>
<evidence type="ECO:0000256" key="1">
    <source>
        <dbReference type="SAM" id="MobiDB-lite"/>
    </source>
</evidence>
<name>A0A401YDY8_9ACTN</name>
<evidence type="ECO:0008006" key="4">
    <source>
        <dbReference type="Google" id="ProtNLM"/>
    </source>
</evidence>
<proteinExistence type="predicted"/>
<dbReference type="EMBL" id="BIFH01000013">
    <property type="protein sequence ID" value="GCD92810.1"/>
    <property type="molecule type" value="Genomic_DNA"/>
</dbReference>
<feature type="region of interest" description="Disordered" evidence="1">
    <location>
        <begin position="20"/>
        <end position="82"/>
    </location>
</feature>
<sequence length="194" mass="19603">MRAIVGVTVSTLILLTACNDGDSPKKQAADRPAPTASAPPSTGTPAAGASTSPASATSTPAAAGSPVPSATTGAPAAQGASPEAAIRRFEEFLHGIGREDIATLCEIAGPAAKQAENEGAGPCATSFAGMFRMMSATQKKALTTATVNPELVSVRGTDRVDIPARAIRATITFTSGELGDSTLRFIDNAWYVVD</sequence>
<accession>A0A401YDY8</accession>
<dbReference type="AlphaFoldDB" id="A0A401YDY8"/>
<keyword evidence="3" id="KW-1185">Reference proteome</keyword>
<dbReference type="PROSITE" id="PS51257">
    <property type="entry name" value="PROKAR_LIPOPROTEIN"/>
    <property type="match status" value="1"/>
</dbReference>
<organism evidence="2 3">
    <name type="scientific">Embleya hyalina</name>
    <dbReference type="NCBI Taxonomy" id="516124"/>
    <lineage>
        <taxon>Bacteria</taxon>
        <taxon>Bacillati</taxon>
        <taxon>Actinomycetota</taxon>
        <taxon>Actinomycetes</taxon>
        <taxon>Kitasatosporales</taxon>
        <taxon>Streptomycetaceae</taxon>
        <taxon>Embleya</taxon>
    </lineage>
</organism>
<evidence type="ECO:0000313" key="3">
    <source>
        <dbReference type="Proteomes" id="UP000286931"/>
    </source>
</evidence>
<evidence type="ECO:0000313" key="2">
    <source>
        <dbReference type="EMBL" id="GCD92810.1"/>
    </source>
</evidence>
<gene>
    <name evidence="2" type="ORF">EHYA_00452</name>
</gene>